<dbReference type="InterPro" id="IPR035937">
    <property type="entry name" value="FPG_N"/>
</dbReference>
<comment type="similarity">
    <text evidence="2">Belongs to the FPG family.</text>
</comment>
<dbReference type="GO" id="GO:0003906">
    <property type="term" value="F:DNA-(apurinic or apyrimidinic site) endonuclease activity"/>
    <property type="evidence" value="ECO:0007669"/>
    <property type="project" value="InterPro"/>
</dbReference>
<name>A0A1X0RIR6_RHIZD</name>
<evidence type="ECO:0000259" key="6">
    <source>
        <dbReference type="SMART" id="SM01232"/>
    </source>
</evidence>
<dbReference type="InterPro" id="IPR002347">
    <property type="entry name" value="SDR_fam"/>
</dbReference>
<comment type="similarity">
    <text evidence="1">Belongs to the short-chain dehydrogenases/reductases (SDR) family.</text>
</comment>
<dbReference type="PANTHER" id="PTHR44196:SF1">
    <property type="entry name" value="DEHYDROGENASE_REDUCTASE SDR FAMILY MEMBER 7B"/>
    <property type="match status" value="1"/>
</dbReference>
<evidence type="ECO:0000256" key="5">
    <source>
        <dbReference type="ARBA" id="ARBA00037096"/>
    </source>
</evidence>
<dbReference type="InterPro" id="IPR010979">
    <property type="entry name" value="Ribosomal_uS13-like_H2TH"/>
</dbReference>
<dbReference type="Gene3D" id="1.10.8.50">
    <property type="match status" value="1"/>
</dbReference>
<evidence type="ECO:0000256" key="3">
    <source>
        <dbReference type="ARBA" id="ARBA00022857"/>
    </source>
</evidence>
<organism evidence="7">
    <name type="scientific">Rhizopus microsporus var. microsporus</name>
    <dbReference type="NCBI Taxonomy" id="86635"/>
    <lineage>
        <taxon>Eukaryota</taxon>
        <taxon>Fungi</taxon>
        <taxon>Fungi incertae sedis</taxon>
        <taxon>Mucoromycota</taxon>
        <taxon>Mucoromycotina</taxon>
        <taxon>Mucoromycetes</taxon>
        <taxon>Mucorales</taxon>
        <taxon>Mucorineae</taxon>
        <taxon>Rhizopodaceae</taxon>
        <taxon>Rhizopus</taxon>
    </lineage>
</organism>
<dbReference type="Pfam" id="PF00106">
    <property type="entry name" value="adh_short"/>
    <property type="match status" value="1"/>
</dbReference>
<dbReference type="PRINTS" id="PR00081">
    <property type="entry name" value="GDHRDH"/>
</dbReference>
<evidence type="ECO:0000313" key="7">
    <source>
        <dbReference type="EMBL" id="ORE11900.1"/>
    </source>
</evidence>
<dbReference type="SUPFAM" id="SSF51735">
    <property type="entry name" value="NAD(P)-binding Rossmann-fold domains"/>
    <property type="match status" value="1"/>
</dbReference>
<evidence type="ECO:0000256" key="1">
    <source>
        <dbReference type="ARBA" id="ARBA00006484"/>
    </source>
</evidence>
<accession>A0A1X0RIR6</accession>
<dbReference type="PANTHER" id="PTHR44196">
    <property type="entry name" value="DEHYDROGENASE/REDUCTASE SDR FAMILY MEMBER 7B"/>
    <property type="match status" value="1"/>
</dbReference>
<proteinExistence type="inferred from homology"/>
<dbReference type="PROSITE" id="PS00061">
    <property type="entry name" value="ADH_SHORT"/>
    <property type="match status" value="1"/>
</dbReference>
<dbReference type="InterPro" id="IPR036291">
    <property type="entry name" value="NAD(P)-bd_dom_sf"/>
</dbReference>
<dbReference type="InterPro" id="IPR015886">
    <property type="entry name" value="H2TH_FPG"/>
</dbReference>
<dbReference type="SUPFAM" id="SSF46946">
    <property type="entry name" value="S13-like H2TH domain"/>
    <property type="match status" value="1"/>
</dbReference>
<dbReference type="GO" id="GO:0016020">
    <property type="term" value="C:membrane"/>
    <property type="evidence" value="ECO:0007669"/>
    <property type="project" value="TreeGrafter"/>
</dbReference>
<dbReference type="GO" id="GO:0016491">
    <property type="term" value="F:oxidoreductase activity"/>
    <property type="evidence" value="ECO:0007669"/>
    <property type="project" value="UniProtKB-KW"/>
</dbReference>
<dbReference type="EMBL" id="KV921854">
    <property type="protein sequence ID" value="ORE11900.1"/>
    <property type="molecule type" value="Genomic_DNA"/>
</dbReference>
<sequence length="549" mass="61380">MTGGIRFEHEEKEWPPRFWKLLITFEHPITKKVINFGFKDPRRLGRLRLVEGNPLNSEPISKLGFDPVLNLPPFDDFSKLVLKRSVPIKALLLDQSFSAGVGNWVADEILYHAEIHPAQYSNTLTTDELQLLYDKMKYVCETAVAVEGDDSKFPDNWLMKYRWNKGKGAGKGILPNGQVLKFETVGGRTSAFVPTRQILRKTKVTKATVTTTTTKITKKKRCTTVEEDEEQDEIKTEYIKIKTRTHSSHYLLLRKRLNKRKRLVKPAGERVVILGCSSGIGKECALQYASRGAKLILFARRVNLLEDLQKECEQKGASAVYYMIGDVTVENDLEKLASFTREKLQGVDTVIYCAGMISVRPFLESCGIQVDIKSKTVTERPTEKNALGQALDTITKINYYAAVWTARLFLPVLIESSAAPNYLVVSSMAGKVGAPTRSLYAGSKHALHGFFDSIRVELHPLGVHIGLICPGTVDTDLRQSAVDKSLGQGTISGSKKNKLSAGSVAHRIIQASDLREREIYIPSWFGYSALWAKLLASPLVDWAAAQKYK</sequence>
<evidence type="ECO:0000256" key="4">
    <source>
        <dbReference type="ARBA" id="ARBA00023002"/>
    </source>
</evidence>
<feature type="domain" description="Formamidopyrimidine-DNA glycosylase H2TH DNA-binding" evidence="6">
    <location>
        <begin position="63"/>
        <end position="155"/>
    </location>
</feature>
<protein>
    <submittedName>
        <fullName evidence="7">NAD(P)-binding protein</fullName>
    </submittedName>
</protein>
<dbReference type="SMART" id="SM01232">
    <property type="entry name" value="H2TH"/>
    <property type="match status" value="1"/>
</dbReference>
<keyword evidence="3" id="KW-0521">NADP</keyword>
<dbReference type="VEuPathDB" id="FungiDB:BCV72DRAFT_196763"/>
<dbReference type="InterPro" id="IPR020904">
    <property type="entry name" value="Sc_DH/Rdtase_CS"/>
</dbReference>
<dbReference type="GO" id="GO:0006284">
    <property type="term" value="P:base-excision repair"/>
    <property type="evidence" value="ECO:0007669"/>
    <property type="project" value="InterPro"/>
</dbReference>
<dbReference type="GO" id="GO:0008270">
    <property type="term" value="F:zinc ion binding"/>
    <property type="evidence" value="ECO:0007669"/>
    <property type="project" value="InterPro"/>
</dbReference>
<dbReference type="OrthoDB" id="1933717at2759"/>
<dbReference type="FunFam" id="1.10.8.50:FF:000009">
    <property type="entry name" value="Formamidopyrimidine-DNA glycosylase"/>
    <property type="match status" value="1"/>
</dbReference>
<reference evidence="7" key="1">
    <citation type="journal article" date="2016" name="Proc. Natl. Acad. Sci. U.S.A.">
        <title>Lipid metabolic changes in an early divergent fungus govern the establishment of a mutualistic symbiosis with endobacteria.</title>
        <authorList>
            <person name="Lastovetsky O.A."/>
            <person name="Gaspar M.L."/>
            <person name="Mondo S.J."/>
            <person name="LaButti K.M."/>
            <person name="Sandor L."/>
            <person name="Grigoriev I.V."/>
            <person name="Henry S.A."/>
            <person name="Pawlowska T.E."/>
        </authorList>
    </citation>
    <scope>NUCLEOTIDE SEQUENCE [LARGE SCALE GENOMIC DNA]</scope>
    <source>
        <strain evidence="7">ATCC 52814</strain>
    </source>
</reference>
<dbReference type="Gene3D" id="3.20.190.10">
    <property type="entry name" value="MutM-like, N-terminal"/>
    <property type="match status" value="1"/>
</dbReference>
<dbReference type="GO" id="GO:0016799">
    <property type="term" value="F:hydrolase activity, hydrolyzing N-glycosyl compounds"/>
    <property type="evidence" value="ECO:0007669"/>
    <property type="project" value="InterPro"/>
</dbReference>
<keyword evidence="4" id="KW-0560">Oxidoreductase</keyword>
<evidence type="ECO:0000256" key="2">
    <source>
        <dbReference type="ARBA" id="ARBA00009409"/>
    </source>
</evidence>
<dbReference type="Pfam" id="PF06831">
    <property type="entry name" value="H2TH"/>
    <property type="match status" value="1"/>
</dbReference>
<dbReference type="GO" id="GO:0003684">
    <property type="term" value="F:damaged DNA binding"/>
    <property type="evidence" value="ECO:0007669"/>
    <property type="project" value="InterPro"/>
</dbReference>
<gene>
    <name evidence="7" type="ORF">BCV72DRAFT_196763</name>
</gene>
<dbReference type="Proteomes" id="UP000242414">
    <property type="component" value="Unassembled WGS sequence"/>
</dbReference>
<dbReference type="Gene3D" id="3.40.50.720">
    <property type="entry name" value="NAD(P)-binding Rossmann-like Domain"/>
    <property type="match status" value="1"/>
</dbReference>
<comment type="function">
    <text evidence="5">Putative oxidoreductase.</text>
</comment>
<dbReference type="AlphaFoldDB" id="A0A1X0RIR6"/>